<dbReference type="InterPro" id="IPR031657">
    <property type="entry name" value="REPA_OB_2"/>
</dbReference>
<sequence>MATMSQRTLSELSHGGQEGSIVIQIVRMWDCVVYPSQEFMGIDFLAIDSEEFPMHGCIPLSIADDFRLKLTEGKVYRIVFFEIGPRYQINHLAVPFETVLYFHVSTRINEVTQGIERFPHLYFSFASYEQLMSRNQASYHLTDIIGVLQAFTDVRLLTLPNNKGTVFKRDLFLTLFGGQTVQVTLFDPKIDEFDFMSTIDLGYKPILAVAGLTLRDHQGLKHINSCSATKIYMNPSIREKTQLKIRFPYNGSPVRMLSVADIEPLSACPYYGAYNTKIASLLIMNPPAMKGLKFKVTAKIIKLQSKAGWYYHSGNCCSAGIESTQFGYECQVHGATIPQKK</sequence>
<protein>
    <submittedName>
        <fullName evidence="3">Nucleic acid-binding protein</fullName>
    </submittedName>
</protein>
<dbReference type="Pfam" id="PF16900">
    <property type="entry name" value="REPA_OB_2"/>
    <property type="match status" value="1"/>
</dbReference>
<reference evidence="4" key="1">
    <citation type="submission" date="2013-09" db="EMBL/GenBank/DDBJ databases">
        <title>Corchorus olitorius genome sequencing.</title>
        <authorList>
            <person name="Alam M."/>
            <person name="Haque M.S."/>
            <person name="Islam M.S."/>
            <person name="Emdad E.M."/>
            <person name="Islam M.M."/>
            <person name="Ahmed B."/>
            <person name="Halim A."/>
            <person name="Hossen Q.M.M."/>
            <person name="Hossain M.Z."/>
            <person name="Ahmed R."/>
            <person name="Khan M.M."/>
            <person name="Islam R."/>
            <person name="Rashid M.M."/>
            <person name="Khan S.A."/>
            <person name="Rahman M.S."/>
            <person name="Alam M."/>
            <person name="Yahiya A.S."/>
            <person name="Khan M.S."/>
            <person name="Azam M.S."/>
            <person name="Haque T."/>
            <person name="Lashkar M.Z.H."/>
            <person name="Akhand A.I."/>
            <person name="Morshed G."/>
            <person name="Roy S."/>
            <person name="Uddin K.S."/>
            <person name="Rabeya T."/>
            <person name="Hossain A.S."/>
            <person name="Chowdhury A."/>
            <person name="Snigdha A.R."/>
            <person name="Mortoza M.S."/>
            <person name="Matin S.A."/>
            <person name="Hoque S.M.E."/>
            <person name="Islam M.K."/>
            <person name="Roy D.K."/>
            <person name="Haider R."/>
            <person name="Moosa M.M."/>
            <person name="Elias S.M."/>
            <person name="Hasan A.M."/>
            <person name="Jahan S."/>
            <person name="Shafiuddin M."/>
            <person name="Mahmood N."/>
            <person name="Shommy N.S."/>
        </authorList>
    </citation>
    <scope>NUCLEOTIDE SEQUENCE [LARGE SCALE GENOMIC DNA]</scope>
    <source>
        <strain evidence="4">cv. O-4</strain>
    </source>
</reference>
<proteinExistence type="predicted"/>
<feature type="domain" description="Replication protein A OB" evidence="2">
    <location>
        <begin position="138"/>
        <end position="234"/>
    </location>
</feature>
<evidence type="ECO:0000313" key="4">
    <source>
        <dbReference type="Proteomes" id="UP000187203"/>
    </source>
</evidence>
<evidence type="ECO:0000256" key="1">
    <source>
        <dbReference type="ARBA" id="ARBA00023125"/>
    </source>
</evidence>
<dbReference type="OrthoDB" id="1935380at2759"/>
<dbReference type="GO" id="GO:0003677">
    <property type="term" value="F:DNA binding"/>
    <property type="evidence" value="ECO:0007669"/>
    <property type="project" value="UniProtKB-KW"/>
</dbReference>
<comment type="caution">
    <text evidence="3">The sequence shown here is derived from an EMBL/GenBank/DDBJ whole genome shotgun (WGS) entry which is preliminary data.</text>
</comment>
<dbReference type="PANTHER" id="PTHR47165:SF4">
    <property type="entry name" value="OS03G0429900 PROTEIN"/>
    <property type="match status" value="1"/>
</dbReference>
<dbReference type="SUPFAM" id="SSF50249">
    <property type="entry name" value="Nucleic acid-binding proteins"/>
    <property type="match status" value="1"/>
</dbReference>
<evidence type="ECO:0000259" key="2">
    <source>
        <dbReference type="Pfam" id="PF16900"/>
    </source>
</evidence>
<gene>
    <name evidence="3" type="ORF">COLO4_36443</name>
</gene>
<organism evidence="3 4">
    <name type="scientific">Corchorus olitorius</name>
    <dbReference type="NCBI Taxonomy" id="93759"/>
    <lineage>
        <taxon>Eukaryota</taxon>
        <taxon>Viridiplantae</taxon>
        <taxon>Streptophyta</taxon>
        <taxon>Embryophyta</taxon>
        <taxon>Tracheophyta</taxon>
        <taxon>Spermatophyta</taxon>
        <taxon>Magnoliopsida</taxon>
        <taxon>eudicotyledons</taxon>
        <taxon>Gunneridae</taxon>
        <taxon>Pentapetalae</taxon>
        <taxon>rosids</taxon>
        <taxon>malvids</taxon>
        <taxon>Malvales</taxon>
        <taxon>Malvaceae</taxon>
        <taxon>Grewioideae</taxon>
        <taxon>Apeibeae</taxon>
        <taxon>Corchorus</taxon>
    </lineage>
</organism>
<accession>A0A1R3G8V6</accession>
<dbReference type="AlphaFoldDB" id="A0A1R3G8V6"/>
<dbReference type="EMBL" id="AWUE01023234">
    <property type="protein sequence ID" value="OMO54522.1"/>
    <property type="molecule type" value="Genomic_DNA"/>
</dbReference>
<keyword evidence="1" id="KW-0238">DNA-binding</keyword>
<dbReference type="PANTHER" id="PTHR47165">
    <property type="entry name" value="OS03G0429900 PROTEIN"/>
    <property type="match status" value="1"/>
</dbReference>
<evidence type="ECO:0000313" key="3">
    <source>
        <dbReference type="EMBL" id="OMO54522.1"/>
    </source>
</evidence>
<dbReference type="InterPro" id="IPR012340">
    <property type="entry name" value="NA-bd_OB-fold"/>
</dbReference>
<name>A0A1R3G8V6_9ROSI</name>
<dbReference type="STRING" id="93759.A0A1R3G8V6"/>
<keyword evidence="4" id="KW-1185">Reference proteome</keyword>
<dbReference type="Gene3D" id="2.40.50.140">
    <property type="entry name" value="Nucleic acid-binding proteins"/>
    <property type="match status" value="1"/>
</dbReference>
<dbReference type="Proteomes" id="UP000187203">
    <property type="component" value="Unassembled WGS sequence"/>
</dbReference>